<gene>
    <name evidence="11" type="ORF">JR316_010697</name>
</gene>
<evidence type="ECO:0008006" key="12">
    <source>
        <dbReference type="Google" id="ProtNLM"/>
    </source>
</evidence>
<keyword evidence="5" id="KW-0843">Virulence</keyword>
<evidence type="ECO:0000256" key="6">
    <source>
        <dbReference type="PROSITE-ProRule" id="PRU01363"/>
    </source>
</evidence>
<dbReference type="Gene3D" id="3.40.47.10">
    <property type="match status" value="1"/>
</dbReference>
<dbReference type="SUPFAM" id="SSF52151">
    <property type="entry name" value="FabD/lysophospholipase-like"/>
    <property type="match status" value="1"/>
</dbReference>
<keyword evidence="2" id="KW-0596">Phosphopantetheine</keyword>
<dbReference type="Gene3D" id="3.40.50.720">
    <property type="entry name" value="NAD(P)-binding Rossmann-like Domain"/>
    <property type="match status" value="1"/>
</dbReference>
<dbReference type="PANTHER" id="PTHR43775">
    <property type="entry name" value="FATTY ACID SYNTHASE"/>
    <property type="match status" value="1"/>
</dbReference>
<dbReference type="InterPro" id="IPR018201">
    <property type="entry name" value="Ketoacyl_synth_AS"/>
</dbReference>
<dbReference type="InterPro" id="IPR036291">
    <property type="entry name" value="NAD(P)-bd_dom_sf"/>
</dbReference>
<sequence length="2472" mass="269611">MDSSLNNKTLLDAFIAIARSRDVDRKAVECGEEQCTYGELDTVSTGIALGIHQKFGLKPVVAIISENHPYVLATILAIWKLGGIVAPLDQNVPRDIMERMLLNIAPTCVLMPATELGVQNVVKEMSLTPFPYDPKDSTITALMQKYLEQSPEMSAHTFPAPTGEDIALYLHTSSASSVNNVKCVPLTHQSVLAGSQSRLSWWKRTWPQQNFEHLRVLGWSPWSHVIGLSHDLGAAMILSGGCYIFSIVPSAYGSSSGSKASRYLDVCGQLLETAIKMKPTAFAGVPWVLEGFMRTYKGELDPARRVRIHDAIKSFKVFGSGGASTSAECIEWANQLQIPLVLDIGMTELGGPLFHSTTNGTEGWYSKDCLLSDATLSIINEDGKVSDTEGELVIRSRFITKGYLQYDNSPFTVEDDGTVSFRTGDIYGYVADQRLVWKGRKEDYIQMSSGETLDPRVVEAILDQCPAIARSCVVGNNFLKTSSQVVCAIIEPAKDLSVSPEARLSEITRAISVANRGLAPPLRISWARVLVLNPDQQIPVTKKGAIFRKKLDAMFGEQLSSLLSRSAEGIAPQTETKSASSNRAEGKTKDQIASIVSSIVFETLHITEETLENNSQATFAELGMDSAMSTMIVNKLNRQLDLSLPLNTCHTHIDLDSLIKAIISDLGMDGPSSKARPSTRVVPLNKPKEEIVIVGQAVRLPGDINSTESFWQALVDQREDIITAVPPSRWDHASFYRAPDSKEPPSPCDITLEKAGFVEYESFDHSFFGISSAEAFHVSPNIRLSLEIAFEALENANITPSKIKGTNMAVFVAASMDEGYLKLLFADKGWGAYTRFYGTGVATSTACGRLSYLLDIHGPSITIDTACSSGLIAFDQAVQYLHSGEGESAIVCGANTHAWPGTLGFLSAQKMTSANSRCATFTNMADGYVPSEAAAGLILKTKSAALRDGDRIIGVVRSTDVKHDGRSQGLVAPNVKAQIAMQIALLEKAQLSPSQIDFIESHGTGTSLGDLIEIQGINEVFEKSHSPDRPLVVGAVKSCVGHAELVAGLIGVLKTLGSFTNETMPGLVQLTKDNMNPSLDCSVVPLHIPYEEVPLKTENSLPLRALILSNGFAGSIAGAILEAPTEDMKPRPSPSIPESIPMMFVVSAKTQDGLTQYLENYLDFCLNAPASDFHSICYTTCIGREHYRYRFACVVSNMQDLIARLEDRLQNTSSPAGGNARRILLGFPGQGSQYQGMGRYLANQYSGFRNIITDAANKASALTGYPILPYLVEESSPSKLSIDQSEVAQVCIFIFQYAISMWLESIGIQAHAVMGHSLGEIAAAVVARAFSFEIGLQFVVIRSKLLRADPAKPAGMAAIAASEDKVARYIDTLGIKDRVALAVYNGADAHVVSGELKAIEKLMAAVKRDGLRTTKLNIDQGFHSPSIAHALPALRTWLDEHDAAISKLEKPFFSTLRGKEIPKHQCLDTQYWVEHAQNPVRFVQTARVATKTSSVDVIVDVGPQPTIWSNMQTPEFAGKSRLAFTGKRGKDQIVAMLAALASLHEKGFTIEFDALFAQMPYKFVTTDLPTYPFQRLYNYPAYIASRNSVLISAPQQQASSMQTKAAPAFVVDQALCDFLDLHKIEGRRVLPGAAMVDFFARASPTKAVKTVRFHTPLILETPETQVRSEIDEQGAFKLVQQDLENTHICSGTLSEKPSSHSSKALNKEPEVIPSQMMSKAQIYECFKNVQFGDPFRTVQEVRIWDDHADGDIRVDVTGNPAHDRIRKLDACLHMFGAISSRVAPPMDDSAGAYLPASLEDFALHTDDMPYNFTCRYKLPLEVGRGARLLTASFEVFSETGTLLVSCKKYSVAWVPRGVVHKEQKPNTVAKNWFRNGWASQSLPPQTTPVHRFDELLYLGNGSASRVLAALSSSAKDAISVELPHLSHDDAKEHPKVKSVPCSKLETLPSTLRGQDVLVVLDLSKSVNLPGSEGFSTLCLEVLSFLKLMIARKLHITSFLALTCASTPVDLYKEGLDLFSDSKISPASLIGAVLQGMVRVFRRESGLDLAAWCLDLPHLDTLNSHKLQEILKNEIQARYNSTYADAFVSYRQNAPDQTLTRLVPTLEEIEQTPSRSPSGTTVIVGLGSIGIALAVSLVESGVNQVVFFGRREESNEAIRKELSNLPEKVRAHCLYQQVDVCDLKSVKKALADINYVHGGIKNIIHAAAVVNDSTIKSTNPSAFEGVLRPKVVGSWNLHLASQELNLALDSFVLCSSTNVLVGNPGQIAYVSANSFMDSLAAYRHNSGLPGTSLQLGAWESKLISNIDMNNSFAFLMKHDEGLPLIMKAMMIPIPLQVIARMDPTKLAATPAYAKDPFFAPFLSTPKASSKAKLSEAEAKKIITNILRVALELQPSEQLGMLSDFFQISCSFLTMKPIDIAEPLTSCGADSITFAQFKGQVLKEFEVDIPMVYLSDAYSIGDMINHILENYGAA</sequence>
<evidence type="ECO:0000259" key="10">
    <source>
        <dbReference type="PROSITE" id="PS52019"/>
    </source>
</evidence>
<feature type="domain" description="Carrier" evidence="8">
    <location>
        <begin position="2394"/>
        <end position="2469"/>
    </location>
</feature>
<proteinExistence type="predicted"/>
<feature type="region of interest" description="N-terminal hotdog fold" evidence="6">
    <location>
        <begin position="1588"/>
        <end position="1700"/>
    </location>
</feature>
<feature type="domain" description="Ketosynthase family 3 (KS3)" evidence="9">
    <location>
        <begin position="688"/>
        <end position="1123"/>
    </location>
</feature>
<dbReference type="InterPro" id="IPR016039">
    <property type="entry name" value="Thiolase-like"/>
</dbReference>
<dbReference type="Pfam" id="PF23562">
    <property type="entry name" value="AMP-binding_C_3"/>
    <property type="match status" value="1"/>
</dbReference>
<dbReference type="PROSITE" id="PS50075">
    <property type="entry name" value="CARRIER"/>
    <property type="match status" value="2"/>
</dbReference>
<dbReference type="PANTHER" id="PTHR43775:SF37">
    <property type="entry name" value="SI:DKEY-61P9.11"/>
    <property type="match status" value="1"/>
</dbReference>
<dbReference type="SMART" id="SM00827">
    <property type="entry name" value="PKS_AT"/>
    <property type="match status" value="1"/>
</dbReference>
<reference evidence="11" key="1">
    <citation type="submission" date="2021-02" db="EMBL/GenBank/DDBJ databases">
        <title>Psilocybe cubensis genome.</title>
        <authorList>
            <person name="Mckernan K.J."/>
            <person name="Crawford S."/>
            <person name="Trippe A."/>
            <person name="Kane L.T."/>
            <person name="Mclaughlin S."/>
        </authorList>
    </citation>
    <scope>NUCLEOTIDE SEQUENCE [LARGE SCALE GENOMIC DNA]</scope>
    <source>
        <strain evidence="11">MGC-MH-2018</strain>
    </source>
</reference>
<dbReference type="InterPro" id="IPR014031">
    <property type="entry name" value="Ketoacyl_synth_C"/>
</dbReference>
<dbReference type="InterPro" id="IPR036736">
    <property type="entry name" value="ACP-like_sf"/>
</dbReference>
<dbReference type="InterPro" id="IPR042104">
    <property type="entry name" value="PKS_dehydratase_sf"/>
</dbReference>
<dbReference type="Pfam" id="PF22621">
    <property type="entry name" value="CurL-like_PKS_C"/>
    <property type="match status" value="1"/>
</dbReference>
<dbReference type="Pfam" id="PF00698">
    <property type="entry name" value="Acyl_transf_1"/>
    <property type="match status" value="1"/>
</dbReference>
<dbReference type="InterPro" id="IPR020841">
    <property type="entry name" value="PKS_Beta-ketoAc_synthase_dom"/>
</dbReference>
<dbReference type="CDD" id="cd00833">
    <property type="entry name" value="PKS"/>
    <property type="match status" value="1"/>
</dbReference>
<evidence type="ECO:0000256" key="3">
    <source>
        <dbReference type="ARBA" id="ARBA00022553"/>
    </source>
</evidence>
<evidence type="ECO:0000256" key="7">
    <source>
        <dbReference type="SAM" id="MobiDB-lite"/>
    </source>
</evidence>
<dbReference type="InterPro" id="IPR000873">
    <property type="entry name" value="AMP-dep_synth/lig_dom"/>
</dbReference>
<dbReference type="Gene3D" id="3.40.366.10">
    <property type="entry name" value="Malonyl-Coenzyme A Acyl Carrier Protein, domain 2"/>
    <property type="match status" value="1"/>
</dbReference>
<dbReference type="Pfam" id="PF08659">
    <property type="entry name" value="KR"/>
    <property type="match status" value="1"/>
</dbReference>
<evidence type="ECO:0000259" key="8">
    <source>
        <dbReference type="PROSITE" id="PS50075"/>
    </source>
</evidence>
<dbReference type="Pfam" id="PF00550">
    <property type="entry name" value="PP-binding"/>
    <property type="match status" value="2"/>
</dbReference>
<evidence type="ECO:0000256" key="5">
    <source>
        <dbReference type="ARBA" id="ARBA00023026"/>
    </source>
</evidence>
<dbReference type="Pfam" id="PF00501">
    <property type="entry name" value="AMP-binding"/>
    <property type="match status" value="1"/>
</dbReference>
<feature type="region of interest" description="C-terminal hotdog fold" evidence="6">
    <location>
        <begin position="1713"/>
        <end position="1860"/>
    </location>
</feature>
<dbReference type="OrthoDB" id="5334845at2759"/>
<dbReference type="Pfam" id="PF02801">
    <property type="entry name" value="Ketoacyl-synt_C"/>
    <property type="match status" value="1"/>
</dbReference>
<dbReference type="SUPFAM" id="SSF47336">
    <property type="entry name" value="ACP-like"/>
    <property type="match status" value="2"/>
</dbReference>
<dbReference type="InterPro" id="IPR009081">
    <property type="entry name" value="PP-bd_ACP"/>
</dbReference>
<dbReference type="PROSITE" id="PS00606">
    <property type="entry name" value="KS3_1"/>
    <property type="match status" value="1"/>
</dbReference>
<organism evidence="11">
    <name type="scientific">Psilocybe cubensis</name>
    <name type="common">Psychedelic mushroom</name>
    <name type="synonym">Stropharia cubensis</name>
    <dbReference type="NCBI Taxonomy" id="181762"/>
    <lineage>
        <taxon>Eukaryota</taxon>
        <taxon>Fungi</taxon>
        <taxon>Dikarya</taxon>
        <taxon>Basidiomycota</taxon>
        <taxon>Agaricomycotina</taxon>
        <taxon>Agaricomycetes</taxon>
        <taxon>Agaricomycetidae</taxon>
        <taxon>Agaricales</taxon>
        <taxon>Agaricineae</taxon>
        <taxon>Strophariaceae</taxon>
        <taxon>Psilocybe</taxon>
    </lineage>
</organism>
<dbReference type="SMART" id="SM00822">
    <property type="entry name" value="PKS_KR"/>
    <property type="match status" value="1"/>
</dbReference>
<dbReference type="InterPro" id="IPR057326">
    <property type="entry name" value="KR_dom"/>
</dbReference>
<feature type="region of interest" description="Disordered" evidence="7">
    <location>
        <begin position="567"/>
        <end position="587"/>
    </location>
</feature>
<dbReference type="InterPro" id="IPR045851">
    <property type="entry name" value="AMP-bd_C_sf"/>
</dbReference>
<dbReference type="Gene3D" id="1.10.1200.10">
    <property type="entry name" value="ACP-like"/>
    <property type="match status" value="1"/>
</dbReference>
<evidence type="ECO:0000256" key="2">
    <source>
        <dbReference type="ARBA" id="ARBA00022450"/>
    </source>
</evidence>
<dbReference type="Gene3D" id="3.30.70.3290">
    <property type="match status" value="1"/>
</dbReference>
<dbReference type="GO" id="GO:0004312">
    <property type="term" value="F:fatty acid synthase activity"/>
    <property type="evidence" value="ECO:0007669"/>
    <property type="project" value="TreeGrafter"/>
</dbReference>
<feature type="compositionally biased region" description="Polar residues" evidence="7">
    <location>
        <begin position="573"/>
        <end position="583"/>
    </location>
</feature>
<dbReference type="InterPro" id="IPR042099">
    <property type="entry name" value="ANL_N_sf"/>
</dbReference>
<dbReference type="Gene3D" id="3.30.300.30">
    <property type="match status" value="1"/>
</dbReference>
<dbReference type="InterPro" id="IPR013968">
    <property type="entry name" value="PKS_KR"/>
</dbReference>
<dbReference type="GO" id="GO:0006633">
    <property type="term" value="P:fatty acid biosynthetic process"/>
    <property type="evidence" value="ECO:0007669"/>
    <property type="project" value="InterPro"/>
</dbReference>
<dbReference type="SUPFAM" id="SSF53901">
    <property type="entry name" value="Thiolase-like"/>
    <property type="match status" value="1"/>
</dbReference>
<evidence type="ECO:0000259" key="9">
    <source>
        <dbReference type="PROSITE" id="PS52004"/>
    </source>
</evidence>
<dbReference type="SUPFAM" id="SSF51735">
    <property type="entry name" value="NAD(P)-binding Rossmann-fold domains"/>
    <property type="match status" value="1"/>
</dbReference>
<dbReference type="Gene3D" id="3.40.50.12780">
    <property type="entry name" value="N-terminal domain of ligase-like"/>
    <property type="match status" value="1"/>
</dbReference>
<dbReference type="SUPFAM" id="SSF55048">
    <property type="entry name" value="Probable ACP-binding domain of malonyl-CoA ACP transacylase"/>
    <property type="match status" value="1"/>
</dbReference>
<evidence type="ECO:0000256" key="4">
    <source>
        <dbReference type="ARBA" id="ARBA00022679"/>
    </source>
</evidence>
<dbReference type="InterPro" id="IPR049900">
    <property type="entry name" value="PKS_mFAS_DH"/>
</dbReference>
<dbReference type="PROSITE" id="PS52004">
    <property type="entry name" value="KS3_2"/>
    <property type="match status" value="1"/>
</dbReference>
<dbReference type="GO" id="GO:0004315">
    <property type="term" value="F:3-oxoacyl-[acyl-carrier-protein] synthase activity"/>
    <property type="evidence" value="ECO:0007669"/>
    <property type="project" value="InterPro"/>
</dbReference>
<dbReference type="InterPro" id="IPR001227">
    <property type="entry name" value="Ac_transferase_dom_sf"/>
</dbReference>
<dbReference type="SMART" id="SM00825">
    <property type="entry name" value="PKS_KS"/>
    <property type="match status" value="1"/>
</dbReference>
<dbReference type="InterPro" id="IPR016036">
    <property type="entry name" value="Malonyl_transacylase_ACP-bd"/>
</dbReference>
<comment type="caution">
    <text evidence="11">The sequence shown here is derived from an EMBL/GenBank/DDBJ whole genome shotgun (WGS) entry which is preliminary data.</text>
</comment>
<feature type="active site" description="Proton acceptor; for dehydratase activity" evidence="6">
    <location>
        <position position="1622"/>
    </location>
</feature>
<name>A0A8H7XMB2_PSICU</name>
<accession>A0A8H7XMB2</accession>
<dbReference type="InterPro" id="IPR014030">
    <property type="entry name" value="Ketoacyl_synth_N"/>
</dbReference>
<dbReference type="Gene3D" id="3.10.129.110">
    <property type="entry name" value="Polyketide synthase dehydratase"/>
    <property type="match status" value="1"/>
</dbReference>
<dbReference type="EMBL" id="JAFIQS010000012">
    <property type="protein sequence ID" value="KAG5164200.1"/>
    <property type="molecule type" value="Genomic_DNA"/>
</dbReference>
<dbReference type="InterPro" id="IPR016035">
    <property type="entry name" value="Acyl_Trfase/lysoPLipase"/>
</dbReference>
<feature type="active site" description="Proton donor; for dehydratase activity" evidence="6">
    <location>
        <position position="1769"/>
    </location>
</feature>
<comment type="pathway">
    <text evidence="1">Secondary metabolite biosynthesis.</text>
</comment>
<dbReference type="CDD" id="cd05274">
    <property type="entry name" value="KR_FAS_SDR_x"/>
    <property type="match status" value="1"/>
</dbReference>
<dbReference type="InterPro" id="IPR014043">
    <property type="entry name" value="Acyl_transferase_dom"/>
</dbReference>
<feature type="domain" description="Carrier" evidence="8">
    <location>
        <begin position="590"/>
        <end position="666"/>
    </location>
</feature>
<dbReference type="SUPFAM" id="SSF56801">
    <property type="entry name" value="Acetyl-CoA synthetase-like"/>
    <property type="match status" value="1"/>
</dbReference>
<feature type="domain" description="PKS/mFAS DH" evidence="10">
    <location>
        <begin position="1588"/>
        <end position="1860"/>
    </location>
</feature>
<keyword evidence="3" id="KW-0597">Phosphoprotein</keyword>
<protein>
    <recommendedName>
        <fullName evidence="12">Polyketide synthase</fullName>
    </recommendedName>
</protein>
<dbReference type="Pfam" id="PF00109">
    <property type="entry name" value="ketoacyl-synt"/>
    <property type="match status" value="1"/>
</dbReference>
<dbReference type="PROSITE" id="PS52019">
    <property type="entry name" value="PKS_MFAS_DH"/>
    <property type="match status" value="1"/>
</dbReference>
<keyword evidence="4" id="KW-0808">Transferase</keyword>
<dbReference type="InterPro" id="IPR050091">
    <property type="entry name" value="PKS_NRPS_Biosynth_Enz"/>
</dbReference>
<evidence type="ECO:0000313" key="11">
    <source>
        <dbReference type="EMBL" id="KAG5164200.1"/>
    </source>
</evidence>
<evidence type="ECO:0000256" key="1">
    <source>
        <dbReference type="ARBA" id="ARBA00005179"/>
    </source>
</evidence>